<name>A0A367YYR4_9ACTN</name>
<reference evidence="6 7" key="1">
    <citation type="submission" date="2018-07" db="EMBL/GenBank/DDBJ databases">
        <title>Desertimonas flava gen. nov. sp. nov.</title>
        <authorList>
            <person name="Liu S."/>
        </authorList>
    </citation>
    <scope>NUCLEOTIDE SEQUENCE [LARGE SCALE GENOMIC DNA]</scope>
    <source>
        <strain evidence="6 7">16Sb5-5</strain>
    </source>
</reference>
<dbReference type="AlphaFoldDB" id="A0A367YYR4"/>
<protein>
    <submittedName>
        <fullName evidence="6">TetR/AcrR family transcriptional regulator</fullName>
    </submittedName>
</protein>
<keyword evidence="1" id="KW-0805">Transcription regulation</keyword>
<dbReference type="InterPro" id="IPR001647">
    <property type="entry name" value="HTH_TetR"/>
</dbReference>
<keyword evidence="2 4" id="KW-0238">DNA-binding</keyword>
<dbReference type="Gene3D" id="1.10.357.10">
    <property type="entry name" value="Tetracycline Repressor, domain 2"/>
    <property type="match status" value="1"/>
</dbReference>
<dbReference type="SUPFAM" id="SSF48498">
    <property type="entry name" value="Tetracyclin repressor-like, C-terminal domain"/>
    <property type="match status" value="1"/>
</dbReference>
<keyword evidence="3" id="KW-0804">Transcription</keyword>
<dbReference type="RefSeq" id="WP_114124686.1">
    <property type="nucleotide sequence ID" value="NZ_QOUI01000001.1"/>
</dbReference>
<dbReference type="Pfam" id="PF00440">
    <property type="entry name" value="TetR_N"/>
    <property type="match status" value="1"/>
</dbReference>
<dbReference type="InterPro" id="IPR036271">
    <property type="entry name" value="Tet_transcr_reg_TetR-rel_C_sf"/>
</dbReference>
<comment type="caution">
    <text evidence="6">The sequence shown here is derived from an EMBL/GenBank/DDBJ whole genome shotgun (WGS) entry which is preliminary data.</text>
</comment>
<dbReference type="Gene3D" id="1.10.10.60">
    <property type="entry name" value="Homeodomain-like"/>
    <property type="match status" value="1"/>
</dbReference>
<evidence type="ECO:0000313" key="6">
    <source>
        <dbReference type="EMBL" id="RCK70984.1"/>
    </source>
</evidence>
<keyword evidence="7" id="KW-1185">Reference proteome</keyword>
<dbReference type="Proteomes" id="UP000252770">
    <property type="component" value="Unassembled WGS sequence"/>
</dbReference>
<feature type="DNA-binding region" description="H-T-H motif" evidence="4">
    <location>
        <begin position="28"/>
        <end position="47"/>
    </location>
</feature>
<organism evidence="6 7">
    <name type="scientific">Desertihabitans brevis</name>
    <dbReference type="NCBI Taxonomy" id="2268447"/>
    <lineage>
        <taxon>Bacteria</taxon>
        <taxon>Bacillati</taxon>
        <taxon>Actinomycetota</taxon>
        <taxon>Actinomycetes</taxon>
        <taxon>Propionibacteriales</taxon>
        <taxon>Propionibacteriaceae</taxon>
        <taxon>Desertihabitans</taxon>
    </lineage>
</organism>
<dbReference type="PANTHER" id="PTHR30055">
    <property type="entry name" value="HTH-TYPE TRANSCRIPTIONAL REGULATOR RUTR"/>
    <property type="match status" value="1"/>
</dbReference>
<dbReference type="InterPro" id="IPR009057">
    <property type="entry name" value="Homeodomain-like_sf"/>
</dbReference>
<accession>A0A367YYR4</accession>
<evidence type="ECO:0000256" key="4">
    <source>
        <dbReference type="PROSITE-ProRule" id="PRU00335"/>
    </source>
</evidence>
<evidence type="ECO:0000259" key="5">
    <source>
        <dbReference type="PROSITE" id="PS50977"/>
    </source>
</evidence>
<dbReference type="InterPro" id="IPR050109">
    <property type="entry name" value="HTH-type_TetR-like_transc_reg"/>
</dbReference>
<evidence type="ECO:0000313" key="7">
    <source>
        <dbReference type="Proteomes" id="UP000252770"/>
    </source>
</evidence>
<dbReference type="SUPFAM" id="SSF46689">
    <property type="entry name" value="Homeodomain-like"/>
    <property type="match status" value="1"/>
</dbReference>
<dbReference type="PANTHER" id="PTHR30055:SF239">
    <property type="entry name" value="TRANSCRIPTIONAL REGULATORY PROTEIN"/>
    <property type="match status" value="1"/>
</dbReference>
<evidence type="ECO:0000256" key="3">
    <source>
        <dbReference type="ARBA" id="ARBA00023163"/>
    </source>
</evidence>
<dbReference type="GO" id="GO:0003700">
    <property type="term" value="F:DNA-binding transcription factor activity"/>
    <property type="evidence" value="ECO:0007669"/>
    <property type="project" value="TreeGrafter"/>
</dbReference>
<feature type="domain" description="HTH tetR-type" evidence="5">
    <location>
        <begin position="5"/>
        <end position="65"/>
    </location>
</feature>
<dbReference type="Pfam" id="PF13305">
    <property type="entry name" value="TetR_C_33"/>
    <property type="match status" value="1"/>
</dbReference>
<dbReference type="GO" id="GO:0000976">
    <property type="term" value="F:transcription cis-regulatory region binding"/>
    <property type="evidence" value="ECO:0007669"/>
    <property type="project" value="TreeGrafter"/>
</dbReference>
<dbReference type="InterPro" id="IPR025996">
    <property type="entry name" value="MT1864/Rv1816-like_C"/>
</dbReference>
<evidence type="ECO:0000256" key="2">
    <source>
        <dbReference type="ARBA" id="ARBA00023125"/>
    </source>
</evidence>
<dbReference type="PROSITE" id="PS50977">
    <property type="entry name" value="HTH_TETR_2"/>
    <property type="match status" value="1"/>
</dbReference>
<gene>
    <name evidence="6" type="ORF">DT076_00385</name>
</gene>
<dbReference type="EMBL" id="QOUI01000001">
    <property type="protein sequence ID" value="RCK70984.1"/>
    <property type="molecule type" value="Genomic_DNA"/>
</dbReference>
<proteinExistence type="predicted"/>
<evidence type="ECO:0000256" key="1">
    <source>
        <dbReference type="ARBA" id="ARBA00023015"/>
    </source>
</evidence>
<sequence>MPRRSLSPATVIAEAAVLADAEGLEAVTVSAVARRLGVQPASLYSHLPGRDALLDGLTELALGELAERVAEAVAGRAGHPALVALADAHRGYASEHPGRWGALQRRSGPGPVASSAAARLVALTRAVLRSYPVPEDDHVHAVRLLGSTVNGYLTLTGAGGFDHRTPSPDASWPRVLAALDVALRHWPTGPDPEETR</sequence>